<organism evidence="6 7">
    <name type="scientific">Carpediemonas membranifera</name>
    <dbReference type="NCBI Taxonomy" id="201153"/>
    <lineage>
        <taxon>Eukaryota</taxon>
        <taxon>Metamonada</taxon>
        <taxon>Carpediemonas-like organisms</taxon>
        <taxon>Carpediemonas</taxon>
    </lineage>
</organism>
<evidence type="ECO:0000256" key="1">
    <source>
        <dbReference type="ARBA" id="ARBA00004687"/>
    </source>
</evidence>
<evidence type="ECO:0000256" key="3">
    <source>
        <dbReference type="ARBA" id="ARBA00022502"/>
    </source>
</evidence>
<dbReference type="GO" id="GO:0016255">
    <property type="term" value="P:attachment of GPI anchor to protein"/>
    <property type="evidence" value="ECO:0007669"/>
    <property type="project" value="InterPro"/>
</dbReference>
<dbReference type="EMBL" id="JAHDYR010000021">
    <property type="protein sequence ID" value="KAG9393703.1"/>
    <property type="molecule type" value="Genomic_DNA"/>
</dbReference>
<keyword evidence="7" id="KW-1185">Reference proteome</keyword>
<dbReference type="GO" id="GO:0006508">
    <property type="term" value="P:proteolysis"/>
    <property type="evidence" value="ECO:0007669"/>
    <property type="project" value="InterPro"/>
</dbReference>
<dbReference type="InterPro" id="IPR001096">
    <property type="entry name" value="Peptidase_C13"/>
</dbReference>
<keyword evidence="3" id="KW-0337">GPI-anchor biosynthesis</keyword>
<dbReference type="Pfam" id="PF01650">
    <property type="entry name" value="Peptidase_C13"/>
    <property type="match status" value="1"/>
</dbReference>
<dbReference type="GO" id="GO:0042765">
    <property type="term" value="C:GPI-anchor transamidase complex"/>
    <property type="evidence" value="ECO:0007669"/>
    <property type="project" value="InterPro"/>
</dbReference>
<dbReference type="PANTHER" id="PTHR48067:SF1">
    <property type="entry name" value="GPI-ANCHOR TRANSAMIDASE"/>
    <property type="match status" value="1"/>
</dbReference>
<feature type="signal peptide" evidence="5">
    <location>
        <begin position="1"/>
        <end position="19"/>
    </location>
</feature>
<keyword evidence="4 5" id="KW-0732">Signal</keyword>
<dbReference type="Proteomes" id="UP000717585">
    <property type="component" value="Unassembled WGS sequence"/>
</dbReference>
<comment type="caution">
    <text evidence="6">The sequence shown here is derived from an EMBL/GenBank/DDBJ whole genome shotgun (WGS) entry which is preliminary data.</text>
</comment>
<evidence type="ECO:0000256" key="2">
    <source>
        <dbReference type="ARBA" id="ARBA00009941"/>
    </source>
</evidence>
<dbReference type="AlphaFoldDB" id="A0A8J6ATH5"/>
<sequence>MRLTISLFMVCMLLNVALCDNWAVLVNTSRYWFNYRHSSNILAMYDFLRAQGWDDAHIVLMDSGQIPSNPRHPRSPAMLSHPSAAPVDLAGMVVGFQDQDVTASAFRKLLLGLSGSTASTRRFEPDADSSVIVYITGHGGEQFIKFHDQHEMLAPDFASTFEDMIAMGRAKRVLFLSDTCKSGTLFDNLVGESQDSFHTRDGVELPSSGEASFDVVGIASAHTGEDSYAAFMDTSVGEALIDRFTYSLLHYLKGNLACSSGAMGGSLSELSTSGALSKDRLLSTARLVSTTRAGTSRPLGEYFCPNIAWQTVDA</sequence>
<evidence type="ECO:0000313" key="7">
    <source>
        <dbReference type="Proteomes" id="UP000717585"/>
    </source>
</evidence>
<dbReference type="GO" id="GO:0003923">
    <property type="term" value="F:GPI-anchor transamidase activity"/>
    <property type="evidence" value="ECO:0007669"/>
    <property type="project" value="InterPro"/>
</dbReference>
<protein>
    <submittedName>
        <fullName evidence="6">Peptidase C13, legumain</fullName>
    </submittedName>
</protein>
<dbReference type="GO" id="GO:0006506">
    <property type="term" value="P:GPI anchor biosynthetic process"/>
    <property type="evidence" value="ECO:0007669"/>
    <property type="project" value="UniProtKB-UniPathway"/>
</dbReference>
<reference evidence="6" key="1">
    <citation type="submission" date="2021-05" db="EMBL/GenBank/DDBJ databases">
        <title>A free-living protist that lacks canonical eukaryotic 1 DNA replication and segregation systems.</title>
        <authorList>
            <person name="Salas-Leiva D.E."/>
            <person name="Tromer E.C."/>
            <person name="Curtis B.A."/>
            <person name="Jerlstrom-Hultqvist J."/>
            <person name="Kolisko M."/>
            <person name="Yi Z."/>
            <person name="Salas-Leiva J.S."/>
            <person name="Gallot-Lavallee L."/>
            <person name="Kops G.J.P.L."/>
            <person name="Archibald J.M."/>
            <person name="Simpson A.G.B."/>
            <person name="Roger A.J."/>
        </authorList>
    </citation>
    <scope>NUCLEOTIDE SEQUENCE</scope>
    <source>
        <strain evidence="6">BICM</strain>
    </source>
</reference>
<evidence type="ECO:0000256" key="5">
    <source>
        <dbReference type="SAM" id="SignalP"/>
    </source>
</evidence>
<dbReference type="InterPro" id="IPR028361">
    <property type="entry name" value="GPI_transamidase"/>
</dbReference>
<name>A0A8J6ATH5_9EUKA</name>
<dbReference type="UniPathway" id="UPA00196"/>
<dbReference type="Gene3D" id="3.40.50.1460">
    <property type="match status" value="1"/>
</dbReference>
<dbReference type="PANTHER" id="PTHR48067">
    <property type="entry name" value="GPI-ANCHOR TRANSAMIDASE"/>
    <property type="match status" value="1"/>
</dbReference>
<comment type="similarity">
    <text evidence="2">Belongs to the peptidase C13 family.</text>
</comment>
<accession>A0A8J6ATH5</accession>
<feature type="chain" id="PRO_5035287682" evidence="5">
    <location>
        <begin position="20"/>
        <end position="314"/>
    </location>
</feature>
<dbReference type="PRINTS" id="PR00776">
    <property type="entry name" value="HEMOGLOBNASE"/>
</dbReference>
<proteinExistence type="inferred from homology"/>
<evidence type="ECO:0000256" key="4">
    <source>
        <dbReference type="ARBA" id="ARBA00022729"/>
    </source>
</evidence>
<evidence type="ECO:0000313" key="6">
    <source>
        <dbReference type="EMBL" id="KAG9393703.1"/>
    </source>
</evidence>
<comment type="pathway">
    <text evidence="1">Glycolipid biosynthesis; glycosylphosphatidylinositol-anchor biosynthesis.</text>
</comment>
<dbReference type="OrthoDB" id="192611at2759"/>
<gene>
    <name evidence="6" type="ORF">J8273_4822</name>
</gene>